<dbReference type="EMBL" id="DTBE01000079">
    <property type="protein sequence ID" value="HGQ59680.1"/>
    <property type="molecule type" value="Genomic_DNA"/>
</dbReference>
<feature type="region of interest" description="Disordered" evidence="1">
    <location>
        <begin position="321"/>
        <end position="343"/>
    </location>
</feature>
<organism evidence="3">
    <name type="scientific">Staphylothermus marinus</name>
    <dbReference type="NCBI Taxonomy" id="2280"/>
    <lineage>
        <taxon>Archaea</taxon>
        <taxon>Thermoproteota</taxon>
        <taxon>Thermoprotei</taxon>
        <taxon>Desulfurococcales</taxon>
        <taxon>Desulfurococcaceae</taxon>
        <taxon>Staphylothermus</taxon>
    </lineage>
</organism>
<reference evidence="3" key="1">
    <citation type="journal article" date="2020" name="mSystems">
        <title>Genome- and Community-Level Interaction Insights into Carbon Utilization and Element Cycling Functions of Hydrothermarchaeota in Hydrothermal Sediment.</title>
        <authorList>
            <person name="Zhou Z."/>
            <person name="Liu Y."/>
            <person name="Xu W."/>
            <person name="Pan J."/>
            <person name="Luo Z.H."/>
            <person name="Li M."/>
        </authorList>
    </citation>
    <scope>NUCLEOTIDE SEQUENCE [LARGE SCALE GENOMIC DNA]</scope>
    <source>
        <strain evidence="3">SpSt-638</strain>
    </source>
</reference>
<gene>
    <name evidence="3" type="ORF">ENU09_03085</name>
</gene>
<keyword evidence="2" id="KW-0472">Membrane</keyword>
<keyword evidence="2" id="KW-1133">Transmembrane helix</keyword>
<protein>
    <submittedName>
        <fullName evidence="3">Uncharacterized protein</fullName>
    </submittedName>
</protein>
<name>A0A7J3KFQ1_STAMA</name>
<keyword evidence="2" id="KW-0812">Transmembrane</keyword>
<proteinExistence type="predicted"/>
<evidence type="ECO:0000256" key="1">
    <source>
        <dbReference type="SAM" id="MobiDB-lite"/>
    </source>
</evidence>
<comment type="caution">
    <text evidence="3">The sequence shown here is derived from an EMBL/GenBank/DDBJ whole genome shotgun (WGS) entry which is preliminary data.</text>
</comment>
<feature type="transmembrane region" description="Helical" evidence="2">
    <location>
        <begin position="6"/>
        <end position="30"/>
    </location>
</feature>
<evidence type="ECO:0000256" key="2">
    <source>
        <dbReference type="SAM" id="Phobius"/>
    </source>
</evidence>
<feature type="transmembrane region" description="Helical" evidence="2">
    <location>
        <begin position="141"/>
        <end position="159"/>
    </location>
</feature>
<evidence type="ECO:0000313" key="3">
    <source>
        <dbReference type="EMBL" id="HGQ59680.1"/>
    </source>
</evidence>
<dbReference type="AlphaFoldDB" id="A0A7J3KFQ1"/>
<accession>A0A7J3KFQ1</accession>
<feature type="compositionally biased region" description="Basic and acidic residues" evidence="1">
    <location>
        <begin position="321"/>
        <end position="333"/>
    </location>
</feature>
<feature type="transmembrane region" description="Helical" evidence="2">
    <location>
        <begin position="100"/>
        <end position="129"/>
    </location>
</feature>
<sequence length="430" mass="48091">MVSASFSLYATVTVLVLIALLLFYAGVYAVGEFSKFINEALLRIYLCVYTGEECMELLDEPSDPVEVALNTAQGLLRGERTLLEKMLMSTRSRELPAKRILHLFLIILVYHLSTPLSLSLLLSALLLPLGVVESAKLALKTPLYVVGFTILILGITLSYSTKLTAKSSEVGKEQSSSGSPLLIPAEVLYRRLLTVIPKNQLERIILKLTLLFFNAIPNHLKLEPETPLVVFNLYECSPLLSTIINEVEKLREHGYDVEIKGGKEWIGEECDKIKALEKFTVLHDKKSPADVYRELVLVGSDKDKEMEGKYATKILIREREARRTSTSKNKESKPGASKNNESKPGRLVAVIGMRAWKGCAKYYRIRQGGGKTREPRLVITMKPRRVISMFVVGRRDIASIVSILMTAYLRQASIENILCVDDEEKGGNDL</sequence>